<evidence type="ECO:0000313" key="4">
    <source>
        <dbReference type="Proteomes" id="UP000244173"/>
    </source>
</evidence>
<protein>
    <submittedName>
        <fullName evidence="3">Baseplate protein</fullName>
    </submittedName>
</protein>
<proteinExistence type="predicted"/>
<feature type="compositionally biased region" description="Gly residues" evidence="1">
    <location>
        <begin position="207"/>
        <end position="217"/>
    </location>
</feature>
<dbReference type="InterPro" id="IPR044033">
    <property type="entry name" value="GpV-like_apex"/>
</dbReference>
<dbReference type="Proteomes" id="UP000244173">
    <property type="component" value="Chromosome"/>
</dbReference>
<keyword evidence="4" id="KW-1185">Reference proteome</keyword>
<feature type="domain" description="Phage protein Gp138 N-terminal" evidence="2">
    <location>
        <begin position="12"/>
        <end position="109"/>
    </location>
</feature>
<evidence type="ECO:0000259" key="2">
    <source>
        <dbReference type="Pfam" id="PF18352"/>
    </source>
</evidence>
<dbReference type="InterPro" id="IPR041599">
    <property type="entry name" value="Gp138_N"/>
</dbReference>
<gene>
    <name evidence="3" type="ORF">DAI18_18115</name>
</gene>
<reference evidence="3 4" key="1">
    <citation type="submission" date="2018-04" db="EMBL/GenBank/DDBJ databases">
        <title>Denitrifier Microvirgula.</title>
        <authorList>
            <person name="Anderson E."/>
            <person name="Jang J."/>
            <person name="Ishii S."/>
        </authorList>
    </citation>
    <scope>NUCLEOTIDE SEQUENCE [LARGE SCALE GENOMIC DNA]</scope>
    <source>
        <strain evidence="3 4">BE2.4</strain>
    </source>
</reference>
<name>A0A2S0PFK9_9NEIS</name>
<sequence length="217" mass="22486">MDAALLRVHTALPGRVVSFDPDGPTATVQVMVDQVLTGGSAAPLPPLVDVPVQFPRAGGFVITFPVKPGDEGQIIFNERCIDGWHQSGQSGPPMDYRLHDYSDASFIPGISSRPNAIPNFEMDGVSIRTLDGAAFIKINDAGHITMDGTDLTVKCPVFFEKLFTYMAGMSGTGGGAGTKVSGSFEQSGGTLSSNGVVLDNHVHSGVQPGGGNTGGPA</sequence>
<evidence type="ECO:0000256" key="1">
    <source>
        <dbReference type="SAM" id="MobiDB-lite"/>
    </source>
</evidence>
<dbReference type="InterPro" id="IPR037026">
    <property type="entry name" value="Vgr_OB-fold_dom_sf"/>
</dbReference>
<dbReference type="KEGG" id="maer:DAI18_18115"/>
<dbReference type="Pfam" id="PF18946">
    <property type="entry name" value="Apex"/>
    <property type="match status" value="1"/>
</dbReference>
<dbReference type="EMBL" id="CP028519">
    <property type="protein sequence ID" value="AVY96174.1"/>
    <property type="molecule type" value="Genomic_DNA"/>
</dbReference>
<dbReference type="Pfam" id="PF18352">
    <property type="entry name" value="Gp138_N"/>
    <property type="match status" value="1"/>
</dbReference>
<accession>A0A2S0PFK9</accession>
<organism evidence="3 4">
    <name type="scientific">Microvirgula aerodenitrificans</name>
    <dbReference type="NCBI Taxonomy" id="57480"/>
    <lineage>
        <taxon>Bacteria</taxon>
        <taxon>Pseudomonadati</taxon>
        <taxon>Pseudomonadota</taxon>
        <taxon>Betaproteobacteria</taxon>
        <taxon>Neisseriales</taxon>
        <taxon>Aquaspirillaceae</taxon>
        <taxon>Microvirgula</taxon>
    </lineage>
</organism>
<dbReference type="AlphaFoldDB" id="A0A2S0PFK9"/>
<feature type="region of interest" description="Disordered" evidence="1">
    <location>
        <begin position="195"/>
        <end position="217"/>
    </location>
</feature>
<dbReference type="Gene3D" id="2.40.50.230">
    <property type="entry name" value="Gp5 N-terminal domain"/>
    <property type="match status" value="1"/>
</dbReference>
<evidence type="ECO:0000313" key="3">
    <source>
        <dbReference type="EMBL" id="AVY96174.1"/>
    </source>
</evidence>